<feature type="transmembrane region" description="Helical" evidence="1">
    <location>
        <begin position="85"/>
        <end position="118"/>
    </location>
</feature>
<accession>A0A5B7DSY2</accession>
<keyword evidence="1" id="KW-0812">Transmembrane</keyword>
<reference evidence="2 3" key="1">
    <citation type="submission" date="2019-05" db="EMBL/GenBank/DDBJ databases">
        <title>Another draft genome of Portunus trituberculatus and its Hox gene families provides insights of decapod evolution.</title>
        <authorList>
            <person name="Jeong J.-H."/>
            <person name="Song I."/>
            <person name="Kim S."/>
            <person name="Choi T."/>
            <person name="Kim D."/>
            <person name="Ryu S."/>
            <person name="Kim W."/>
        </authorList>
    </citation>
    <scope>NUCLEOTIDE SEQUENCE [LARGE SCALE GENOMIC DNA]</scope>
    <source>
        <tissue evidence="2">Muscle</tissue>
    </source>
</reference>
<keyword evidence="1" id="KW-1133">Transmembrane helix</keyword>
<organism evidence="2 3">
    <name type="scientific">Portunus trituberculatus</name>
    <name type="common">Swimming crab</name>
    <name type="synonym">Neptunus trituberculatus</name>
    <dbReference type="NCBI Taxonomy" id="210409"/>
    <lineage>
        <taxon>Eukaryota</taxon>
        <taxon>Metazoa</taxon>
        <taxon>Ecdysozoa</taxon>
        <taxon>Arthropoda</taxon>
        <taxon>Crustacea</taxon>
        <taxon>Multicrustacea</taxon>
        <taxon>Malacostraca</taxon>
        <taxon>Eumalacostraca</taxon>
        <taxon>Eucarida</taxon>
        <taxon>Decapoda</taxon>
        <taxon>Pleocyemata</taxon>
        <taxon>Brachyura</taxon>
        <taxon>Eubrachyura</taxon>
        <taxon>Portunoidea</taxon>
        <taxon>Portunidae</taxon>
        <taxon>Portuninae</taxon>
        <taxon>Portunus</taxon>
    </lineage>
</organism>
<keyword evidence="1" id="KW-0472">Membrane</keyword>
<evidence type="ECO:0000256" key="1">
    <source>
        <dbReference type="SAM" id="Phobius"/>
    </source>
</evidence>
<evidence type="ECO:0000313" key="2">
    <source>
        <dbReference type="EMBL" id="MPC24385.1"/>
    </source>
</evidence>
<keyword evidence="3" id="KW-1185">Reference proteome</keyword>
<proteinExistence type="predicted"/>
<gene>
    <name evidence="2" type="ORF">E2C01_017466</name>
</gene>
<dbReference type="Proteomes" id="UP000324222">
    <property type="component" value="Unassembled WGS sequence"/>
</dbReference>
<dbReference type="EMBL" id="VSRR010001324">
    <property type="protein sequence ID" value="MPC24385.1"/>
    <property type="molecule type" value="Genomic_DNA"/>
</dbReference>
<evidence type="ECO:0000313" key="3">
    <source>
        <dbReference type="Proteomes" id="UP000324222"/>
    </source>
</evidence>
<dbReference type="AlphaFoldDB" id="A0A5B7DSY2"/>
<comment type="caution">
    <text evidence="2">The sequence shown here is derived from an EMBL/GenBank/DDBJ whole genome shotgun (WGS) entry which is preliminary data.</text>
</comment>
<sequence length="124" mass="13905">MMMRGPGINNVRQITRQRCSKIQQLILRKQSLVLIALSLIEYLVALTDAREERKATFEGMLRRCNGHVICNEATEGLLTIAGPVVAVVVVVVVVVEVVVVVVVESSTFFLFLFFLLFLSFIPRI</sequence>
<name>A0A5B7DSY2_PORTR</name>
<protein>
    <submittedName>
        <fullName evidence="2">Uncharacterized protein</fullName>
    </submittedName>
</protein>